<protein>
    <recommendedName>
        <fullName evidence="2">CBS domain-containing protein</fullName>
    </recommendedName>
</protein>
<reference evidence="3" key="1">
    <citation type="journal article" date="2014" name="Front. Microbiol.">
        <title>High frequency of phylogenetically diverse reductive dehalogenase-homologous genes in deep subseafloor sedimentary metagenomes.</title>
        <authorList>
            <person name="Kawai M."/>
            <person name="Futagami T."/>
            <person name="Toyoda A."/>
            <person name="Takaki Y."/>
            <person name="Nishi S."/>
            <person name="Hori S."/>
            <person name="Arai W."/>
            <person name="Tsubouchi T."/>
            <person name="Morono Y."/>
            <person name="Uchiyama I."/>
            <person name="Ito T."/>
            <person name="Fujiyama A."/>
            <person name="Inagaki F."/>
            <person name="Takami H."/>
        </authorList>
    </citation>
    <scope>NUCLEOTIDE SEQUENCE</scope>
    <source>
        <strain evidence="3">Expedition CK06-06</strain>
    </source>
</reference>
<organism evidence="3">
    <name type="scientific">marine sediment metagenome</name>
    <dbReference type="NCBI Taxonomy" id="412755"/>
    <lineage>
        <taxon>unclassified sequences</taxon>
        <taxon>metagenomes</taxon>
        <taxon>ecological metagenomes</taxon>
    </lineage>
</organism>
<gene>
    <name evidence="3" type="ORF">S06H3_20698</name>
</gene>
<dbReference type="EMBL" id="BARV01010754">
    <property type="protein sequence ID" value="GAI15869.1"/>
    <property type="molecule type" value="Genomic_DNA"/>
</dbReference>
<evidence type="ECO:0000259" key="2">
    <source>
        <dbReference type="PROSITE" id="PS51371"/>
    </source>
</evidence>
<dbReference type="AlphaFoldDB" id="X1NB39"/>
<dbReference type="CDD" id="cd02205">
    <property type="entry name" value="CBS_pair_SF"/>
    <property type="match status" value="1"/>
</dbReference>
<evidence type="ECO:0000256" key="1">
    <source>
        <dbReference type="ARBA" id="ARBA00023122"/>
    </source>
</evidence>
<dbReference type="InterPro" id="IPR051257">
    <property type="entry name" value="Diverse_CBS-Domain"/>
</dbReference>
<dbReference type="InterPro" id="IPR000644">
    <property type="entry name" value="CBS_dom"/>
</dbReference>
<evidence type="ECO:0000313" key="3">
    <source>
        <dbReference type="EMBL" id="GAI15869.1"/>
    </source>
</evidence>
<feature type="domain" description="CBS" evidence="2">
    <location>
        <begin position="74"/>
        <end position="128"/>
    </location>
</feature>
<proteinExistence type="predicted"/>
<dbReference type="SMART" id="SM00116">
    <property type="entry name" value="CBS"/>
    <property type="match status" value="2"/>
</dbReference>
<keyword evidence="1" id="KW-0129">CBS domain</keyword>
<dbReference type="PANTHER" id="PTHR43080">
    <property type="entry name" value="CBS DOMAIN-CONTAINING PROTEIN CBSX3, MITOCHONDRIAL"/>
    <property type="match status" value="1"/>
</dbReference>
<dbReference type="InterPro" id="IPR046342">
    <property type="entry name" value="CBS_dom_sf"/>
</dbReference>
<feature type="domain" description="CBS" evidence="2">
    <location>
        <begin position="1"/>
        <end position="68"/>
    </location>
</feature>
<comment type="caution">
    <text evidence="3">The sequence shown here is derived from an EMBL/GenBank/DDBJ whole genome shotgun (WGS) entry which is preliminary data.</text>
</comment>
<accession>X1NB39</accession>
<dbReference type="Pfam" id="PF00571">
    <property type="entry name" value="CBS"/>
    <property type="match status" value="2"/>
</dbReference>
<name>X1NB39_9ZZZZ</name>
<dbReference type="PROSITE" id="PS51371">
    <property type="entry name" value="CBS"/>
    <property type="match status" value="2"/>
</dbReference>
<dbReference type="PANTHER" id="PTHR43080:SF2">
    <property type="entry name" value="CBS DOMAIN-CONTAINING PROTEIN"/>
    <property type="match status" value="1"/>
</dbReference>
<dbReference type="Gene3D" id="3.10.580.10">
    <property type="entry name" value="CBS-domain"/>
    <property type="match status" value="1"/>
</dbReference>
<sequence>MLRKISIANASTHPLIKAWPEDTLGDIYEKLCKHNAVVVVDTTGNFQGIISRKDAVEAIITRSDWKDIPVSEIMTKEVLYIPNHVSLAEAAETMLEADIHQLVVVGPPEGGSVAIGIITLQDVLNNAI</sequence>
<dbReference type="SUPFAM" id="SSF54631">
    <property type="entry name" value="CBS-domain pair"/>
    <property type="match status" value="1"/>
</dbReference>